<dbReference type="SUPFAM" id="SSF56317">
    <property type="entry name" value="Carbon-nitrogen hydrolase"/>
    <property type="match status" value="1"/>
</dbReference>
<dbReference type="CDD" id="cd07572">
    <property type="entry name" value="nit"/>
    <property type="match status" value="1"/>
</dbReference>
<evidence type="ECO:0000313" key="5">
    <source>
        <dbReference type="Proteomes" id="UP000005365"/>
    </source>
</evidence>
<name>C6M912_NEISI</name>
<feature type="domain" description="CN hydrolase" evidence="3">
    <location>
        <begin position="4"/>
        <end position="265"/>
    </location>
</feature>
<dbReference type="GO" id="GO:0016811">
    <property type="term" value="F:hydrolase activity, acting on carbon-nitrogen (but not peptide) bonds, in linear amides"/>
    <property type="evidence" value="ECO:0007669"/>
    <property type="project" value="InterPro"/>
</dbReference>
<dbReference type="AlphaFoldDB" id="C6M912"/>
<evidence type="ECO:0000256" key="2">
    <source>
        <dbReference type="ARBA" id="ARBA00022801"/>
    </source>
</evidence>
<evidence type="ECO:0000313" key="4">
    <source>
        <dbReference type="EMBL" id="EET43243.1"/>
    </source>
</evidence>
<dbReference type="PROSITE" id="PS50263">
    <property type="entry name" value="CN_HYDROLASE"/>
    <property type="match status" value="1"/>
</dbReference>
<evidence type="ECO:0000259" key="3">
    <source>
        <dbReference type="PROSITE" id="PS50263"/>
    </source>
</evidence>
<dbReference type="InterPro" id="IPR036526">
    <property type="entry name" value="C-N_Hydrolase_sf"/>
</dbReference>
<comment type="similarity">
    <text evidence="1">Belongs to the carbon-nitrogen hydrolase superfamily. NIT1/NIT2 family.</text>
</comment>
<proteinExistence type="inferred from homology"/>
<dbReference type="PROSITE" id="PS01227">
    <property type="entry name" value="UPF0012"/>
    <property type="match status" value="1"/>
</dbReference>
<dbReference type="eggNOG" id="COG0388">
    <property type="taxonomic scope" value="Bacteria"/>
</dbReference>
<dbReference type="InterPro" id="IPR045254">
    <property type="entry name" value="Nit1/2_C-N_Hydrolase"/>
</dbReference>
<gene>
    <name evidence="4" type="ORF">NEISICOT_03038</name>
</gene>
<sequence length="284" mass="31089">MQNIRAAAVQMISSTDPDANIDTMKRLVRQAAEQGADWVLLPEYWPLMGRKDTDKLAFAEPLVGSSLGETRCARFSETRYARFQTTLSETAAECGVVLFGGTIPLQSPDAGKVMNTMLVYDRDGAQIGLYHKMHLFGFSGLGERYAEADTISAGGDVPKLAADGVPLAAGVCYDLRFPEFFRAQQPFDVLLLPAAFTYTTGKAHWELLLRARAVENQCYVIASAQGGEHESGRRTFGHSMIVDPWGEVLAVLPEGEGIVIADLDAARLQSVRTRLPALQHRLLK</sequence>
<dbReference type="InterPro" id="IPR001110">
    <property type="entry name" value="UPF0012_CS"/>
</dbReference>
<organism evidence="4 5">
    <name type="scientific">Neisseria sicca ATCC 29256</name>
    <dbReference type="NCBI Taxonomy" id="547045"/>
    <lineage>
        <taxon>Bacteria</taxon>
        <taxon>Pseudomonadati</taxon>
        <taxon>Pseudomonadota</taxon>
        <taxon>Betaproteobacteria</taxon>
        <taxon>Neisseriales</taxon>
        <taxon>Neisseriaceae</taxon>
        <taxon>Neisseria</taxon>
    </lineage>
</organism>
<dbReference type="Gene3D" id="3.60.110.10">
    <property type="entry name" value="Carbon-nitrogen hydrolase"/>
    <property type="match status" value="1"/>
</dbReference>
<keyword evidence="5" id="KW-1185">Reference proteome</keyword>
<dbReference type="PANTHER" id="PTHR23088">
    <property type="entry name" value="NITRILASE-RELATED"/>
    <property type="match status" value="1"/>
</dbReference>
<accession>C6M912</accession>
<protein>
    <submittedName>
        <fullName evidence="4">Hydrolase, carbon-nitrogen family</fullName>
    </submittedName>
</protein>
<evidence type="ECO:0000256" key="1">
    <source>
        <dbReference type="ARBA" id="ARBA00010613"/>
    </source>
</evidence>
<dbReference type="PANTHER" id="PTHR23088:SF27">
    <property type="entry name" value="DEAMINATED GLUTATHIONE AMIDASE"/>
    <property type="match status" value="1"/>
</dbReference>
<dbReference type="InterPro" id="IPR003010">
    <property type="entry name" value="C-N_Hydrolase"/>
</dbReference>
<dbReference type="Pfam" id="PF00795">
    <property type="entry name" value="CN_hydrolase"/>
    <property type="match status" value="1"/>
</dbReference>
<dbReference type="STRING" id="490.A6J88_05975"/>
<dbReference type="RefSeq" id="WP_003760921.1">
    <property type="nucleotide sequence ID" value="NZ_ACKO02000024.1"/>
</dbReference>
<reference evidence="4" key="1">
    <citation type="submission" date="2009-07" db="EMBL/GenBank/DDBJ databases">
        <authorList>
            <person name="Weinstock G."/>
            <person name="Sodergren E."/>
            <person name="Clifton S."/>
            <person name="Fulton L."/>
            <person name="Fulton B."/>
            <person name="Courtney L."/>
            <person name="Fronick C."/>
            <person name="Harrison M."/>
            <person name="Strong C."/>
            <person name="Farmer C."/>
            <person name="Delahaunty K."/>
            <person name="Markovic C."/>
            <person name="Hall O."/>
            <person name="Minx P."/>
            <person name="Tomlinson C."/>
            <person name="Mitreva M."/>
            <person name="Nelson J."/>
            <person name="Hou S."/>
            <person name="Wollam A."/>
            <person name="Pepin K.H."/>
            <person name="Johnson M."/>
            <person name="Bhonagiri V."/>
            <person name="Nash W.E."/>
            <person name="Warren W."/>
            <person name="Chinwalla A."/>
            <person name="Mardis E.R."/>
            <person name="Wilson R.K."/>
        </authorList>
    </citation>
    <scope>NUCLEOTIDE SEQUENCE [LARGE SCALE GENOMIC DNA]</scope>
    <source>
        <strain evidence="4">ATCC 29256</strain>
    </source>
</reference>
<dbReference type="Proteomes" id="UP000005365">
    <property type="component" value="Unassembled WGS sequence"/>
</dbReference>
<keyword evidence="2 4" id="KW-0378">Hydrolase</keyword>
<comment type="caution">
    <text evidence="4">The sequence shown here is derived from an EMBL/GenBank/DDBJ whole genome shotgun (WGS) entry which is preliminary data.</text>
</comment>
<dbReference type="EMBL" id="ACKO02000024">
    <property type="protein sequence ID" value="EET43243.1"/>
    <property type="molecule type" value="Genomic_DNA"/>
</dbReference>